<dbReference type="CDD" id="cd10944">
    <property type="entry name" value="CE4_SmPgdA_like"/>
    <property type="match status" value="1"/>
</dbReference>
<dbReference type="PROSITE" id="PS51677">
    <property type="entry name" value="NODB"/>
    <property type="match status" value="1"/>
</dbReference>
<evidence type="ECO:0000256" key="1">
    <source>
        <dbReference type="SAM" id="MobiDB-lite"/>
    </source>
</evidence>
<organism evidence="3 4">
    <name type="scientific">Clostridium cibarium</name>
    <dbReference type="NCBI Taxonomy" id="2762247"/>
    <lineage>
        <taxon>Bacteria</taxon>
        <taxon>Bacillati</taxon>
        <taxon>Bacillota</taxon>
        <taxon>Clostridia</taxon>
        <taxon>Eubacteriales</taxon>
        <taxon>Clostridiaceae</taxon>
        <taxon>Clostridium</taxon>
    </lineage>
</organism>
<dbReference type="InterPro" id="IPR002509">
    <property type="entry name" value="NODB_dom"/>
</dbReference>
<evidence type="ECO:0000259" key="2">
    <source>
        <dbReference type="PROSITE" id="PS51677"/>
    </source>
</evidence>
<dbReference type="PANTHER" id="PTHR10587:SF125">
    <property type="entry name" value="POLYSACCHARIDE DEACETYLASE YHEN-RELATED"/>
    <property type="match status" value="1"/>
</dbReference>
<feature type="domain" description="NodB homology" evidence="2">
    <location>
        <begin position="123"/>
        <end position="325"/>
    </location>
</feature>
<proteinExistence type="predicted"/>
<feature type="region of interest" description="Disordered" evidence="1">
    <location>
        <begin position="66"/>
        <end position="89"/>
    </location>
</feature>
<dbReference type="RefSeq" id="WP_191768909.1">
    <property type="nucleotide sequence ID" value="NZ_JACSRA010000018.1"/>
</dbReference>
<sequence length="328" mass="37216">MRQQKIRKSVMNQRRERYKRNAKKRIILGITIIIVIIVCGVAAKIKFESDQEKLYTKAEVVEDSIVTNEPNTEDKTDNSDLDNSGYIPLEKDPNAEDAITISNITNKLNKNQIKYPVRTDGKKIAYLTFDDGPSTTNTPKVLDILKENGIKATFMIMGKNAESSEESKELLKRTVKEGHAIGNHTYSHNTHYLYPNRVISPTNFIGDVDKCDKTLKSILGKDFTTRVIRFPGGYWSWDGRTEIRPILDEKGYASIDWDALSKDAEGKPNKTAKELLDISKQTLNALGPNADSVVFLMHDTYGKEETVKSLQSIIDMFKERGFEFKTIK</sequence>
<dbReference type="PANTHER" id="PTHR10587">
    <property type="entry name" value="GLYCOSYL TRANSFERASE-RELATED"/>
    <property type="match status" value="1"/>
</dbReference>
<dbReference type="EMBL" id="JACSRA010000018">
    <property type="protein sequence ID" value="MBD7912027.1"/>
    <property type="molecule type" value="Genomic_DNA"/>
</dbReference>
<evidence type="ECO:0000313" key="3">
    <source>
        <dbReference type="EMBL" id="MBD7912027.1"/>
    </source>
</evidence>
<gene>
    <name evidence="3" type="ORF">H9661_11725</name>
</gene>
<protein>
    <submittedName>
        <fullName evidence="3">Polysaccharide deacetylase</fullName>
    </submittedName>
</protein>
<accession>A0ABR8PV19</accession>
<dbReference type="InterPro" id="IPR011330">
    <property type="entry name" value="Glyco_hydro/deAcase_b/a-brl"/>
</dbReference>
<evidence type="ECO:0000313" key="4">
    <source>
        <dbReference type="Proteomes" id="UP000627781"/>
    </source>
</evidence>
<dbReference type="Pfam" id="PF01522">
    <property type="entry name" value="Polysacc_deac_1"/>
    <property type="match status" value="1"/>
</dbReference>
<dbReference type="Gene3D" id="3.20.20.370">
    <property type="entry name" value="Glycoside hydrolase/deacetylase"/>
    <property type="match status" value="1"/>
</dbReference>
<dbReference type="SUPFAM" id="SSF88713">
    <property type="entry name" value="Glycoside hydrolase/deacetylase"/>
    <property type="match status" value="1"/>
</dbReference>
<dbReference type="Proteomes" id="UP000627781">
    <property type="component" value="Unassembled WGS sequence"/>
</dbReference>
<keyword evidence="4" id="KW-1185">Reference proteome</keyword>
<name>A0ABR8PV19_9CLOT</name>
<comment type="caution">
    <text evidence="3">The sequence shown here is derived from an EMBL/GenBank/DDBJ whole genome shotgun (WGS) entry which is preliminary data.</text>
</comment>
<dbReference type="InterPro" id="IPR050248">
    <property type="entry name" value="Polysacc_deacetylase_ArnD"/>
</dbReference>
<reference evidence="3 4" key="1">
    <citation type="submission" date="2020-08" db="EMBL/GenBank/DDBJ databases">
        <title>A Genomic Blueprint of the Chicken Gut Microbiome.</title>
        <authorList>
            <person name="Gilroy R."/>
            <person name="Ravi A."/>
            <person name="Getino M."/>
            <person name="Pursley I."/>
            <person name="Horton D.L."/>
            <person name="Alikhan N.-F."/>
            <person name="Baker D."/>
            <person name="Gharbi K."/>
            <person name="Hall N."/>
            <person name="Watson M."/>
            <person name="Adriaenssens E.M."/>
            <person name="Foster-Nyarko E."/>
            <person name="Jarju S."/>
            <person name="Secka A."/>
            <person name="Antonio M."/>
            <person name="Oren A."/>
            <person name="Chaudhuri R."/>
            <person name="La Ragione R.M."/>
            <person name="Hildebrand F."/>
            <person name="Pallen M.J."/>
        </authorList>
    </citation>
    <scope>NUCLEOTIDE SEQUENCE [LARGE SCALE GENOMIC DNA]</scope>
    <source>
        <strain evidence="3 4">Sa3CVN1</strain>
    </source>
</reference>